<dbReference type="PANTHER" id="PTHR35596:SF1">
    <property type="entry name" value="MICROBIAL-TYPE PARG CATALYTIC DOMAIN-CONTAINING PROTEIN"/>
    <property type="match status" value="1"/>
</dbReference>
<evidence type="ECO:0000259" key="2">
    <source>
        <dbReference type="Pfam" id="PF10021"/>
    </source>
</evidence>
<reference evidence="3 4" key="1">
    <citation type="journal article" date="2015" name="Genome Announc.">
        <title>Draft Genome Sequence and Gene Annotation of the Entomopathogenic Fungus Verticillium hemipterigenum.</title>
        <authorList>
            <person name="Horn F."/>
            <person name="Habel A."/>
            <person name="Scharf D.H."/>
            <person name="Dworschak J."/>
            <person name="Brakhage A.A."/>
            <person name="Guthke R."/>
            <person name="Hertweck C."/>
            <person name="Linde J."/>
        </authorList>
    </citation>
    <scope>NUCLEOTIDE SEQUENCE [LARGE SCALE GENOMIC DNA]</scope>
</reference>
<name>A0A0A1TNI3_9HYPO</name>
<dbReference type="EMBL" id="CDHN01000004">
    <property type="protein sequence ID" value="CEJ92077.1"/>
    <property type="molecule type" value="Genomic_DNA"/>
</dbReference>
<dbReference type="Pfam" id="PF10021">
    <property type="entry name" value="PARG_cat_microb"/>
    <property type="match status" value="1"/>
</dbReference>
<dbReference type="HOGENOM" id="CLU_024412_2_0_1"/>
<accession>A0A0A1TNI3</accession>
<dbReference type="Gene3D" id="3.40.220.10">
    <property type="entry name" value="Leucine Aminopeptidase, subunit E, domain 1"/>
    <property type="match status" value="1"/>
</dbReference>
<feature type="domain" description="Microbial-type PARG catalytic" evidence="2">
    <location>
        <begin position="113"/>
        <end position="188"/>
    </location>
</feature>
<dbReference type="OrthoDB" id="9985428at2759"/>
<evidence type="ECO:0000256" key="1">
    <source>
        <dbReference type="SAM" id="MobiDB-lite"/>
    </source>
</evidence>
<feature type="compositionally biased region" description="Low complexity" evidence="1">
    <location>
        <begin position="19"/>
        <end position="46"/>
    </location>
</feature>
<dbReference type="PANTHER" id="PTHR35596">
    <property type="entry name" value="DUF2263 DOMAIN-CONTAINING PROTEIN"/>
    <property type="match status" value="1"/>
</dbReference>
<protein>
    <recommendedName>
        <fullName evidence="2">Microbial-type PARG catalytic domain-containing protein</fullName>
    </recommendedName>
</protein>
<dbReference type="NCBIfam" id="TIGR02452">
    <property type="entry name" value="TIGR02452 family protein"/>
    <property type="match status" value="1"/>
</dbReference>
<feature type="compositionally biased region" description="Acidic residues" evidence="1">
    <location>
        <begin position="342"/>
        <end position="373"/>
    </location>
</feature>
<dbReference type="SUPFAM" id="SSF52949">
    <property type="entry name" value="Macro domain-like"/>
    <property type="match status" value="1"/>
</dbReference>
<organism evidence="3 4">
    <name type="scientific">[Torrubiella] hemipterigena</name>
    <dbReference type="NCBI Taxonomy" id="1531966"/>
    <lineage>
        <taxon>Eukaryota</taxon>
        <taxon>Fungi</taxon>
        <taxon>Dikarya</taxon>
        <taxon>Ascomycota</taxon>
        <taxon>Pezizomycotina</taxon>
        <taxon>Sordariomycetes</taxon>
        <taxon>Hypocreomycetidae</taxon>
        <taxon>Hypocreales</taxon>
        <taxon>Clavicipitaceae</taxon>
        <taxon>Clavicipitaceae incertae sedis</taxon>
        <taxon>'Torrubiella' clade</taxon>
    </lineage>
</organism>
<feature type="region of interest" description="Disordered" evidence="1">
    <location>
        <begin position="339"/>
        <end position="373"/>
    </location>
</feature>
<gene>
    <name evidence="3" type="ORF">VHEMI07754</name>
</gene>
<dbReference type="STRING" id="1531966.A0A0A1TNI3"/>
<sequence length="373" mass="39515">MTLPTAGLTRNNNGPIEKAPTSPSSLATAPVAAANPNPSHSHSGPSLTPSLTHDSSPSTTMPPKPKAMRAAVRDARAKAAKAHVNITIPALLKANPRAKAGVLAAERISSPPSVSSSSSVPPAIKVLVTDTLTAASLLSAEPSPARIAILNMASPLRPGGGLLTGATSQEEFLCARTTLYPSLSETHYRLPDLGGIYTPDVLVARDASTRAEMLPARDRFYVDVLSAAMLRLPDVDESDGETTYAEDKDREAVRNKMRAVMRILRSKGVDRVVLGAWGCGAYGNPVGEVARAWKTVLCGGGRAARKAGRASGGSEGWERLQVVFAIADVRMARVFAETLGVEMDEDDEDDEEEDDDDEDVESESETEESDEYP</sequence>
<keyword evidence="4" id="KW-1185">Reference proteome</keyword>
<dbReference type="InterPro" id="IPR019261">
    <property type="entry name" value="PARG_cat_microbial"/>
</dbReference>
<evidence type="ECO:0000313" key="3">
    <source>
        <dbReference type="EMBL" id="CEJ92077.1"/>
    </source>
</evidence>
<proteinExistence type="predicted"/>
<dbReference type="AlphaFoldDB" id="A0A0A1TNI3"/>
<evidence type="ECO:0000313" key="4">
    <source>
        <dbReference type="Proteomes" id="UP000039046"/>
    </source>
</evidence>
<dbReference type="InterPro" id="IPR043472">
    <property type="entry name" value="Macro_dom-like"/>
</dbReference>
<feature type="region of interest" description="Disordered" evidence="1">
    <location>
        <begin position="1"/>
        <end position="69"/>
    </location>
</feature>
<dbReference type="InterPro" id="IPR012664">
    <property type="entry name" value="CHP02452"/>
</dbReference>
<dbReference type="Proteomes" id="UP000039046">
    <property type="component" value="Unassembled WGS sequence"/>
</dbReference>